<evidence type="ECO:0000313" key="1">
    <source>
        <dbReference type="EMBL" id="MCQ8240133.1"/>
    </source>
</evidence>
<protein>
    <submittedName>
        <fullName evidence="1">Uncharacterized protein</fullName>
    </submittedName>
</protein>
<dbReference type="Proteomes" id="UP001524547">
    <property type="component" value="Unassembled WGS sequence"/>
</dbReference>
<name>A0ABT1VWT4_9PROT</name>
<accession>A0ABT1VWT4</accession>
<comment type="caution">
    <text evidence="1">The sequence shown here is derived from an EMBL/GenBank/DDBJ whole genome shotgun (WGS) entry which is preliminary data.</text>
</comment>
<gene>
    <name evidence="1" type="ORF">NFI88_04670</name>
</gene>
<sequence>MKRTEPTQQRVSELVPFRPNNTSSLVASDGEAVSRFFASRTTPEFLQAAQYGTTRADETARSGAGVCSDVNNVLFRSVVAQEARRPARPMADRAAGASTSIKRLPVSYNLNRDPHAFVMIGDPRDPRQVADTVVADSWEDLPIVKNWNNTSYNQLPYTVRMQWAPGSSAFQDRPLSSFSALAEQRPSQVRDEEEGEAVPSLSQIAQGNSRLPLFNVVSTTRTLRAAYEEDGAGERFTPSINLRDYQKVRAAVAHPLYDSVAKTADIDE</sequence>
<reference evidence="1 2" key="1">
    <citation type="submission" date="2022-06" db="EMBL/GenBank/DDBJ databases">
        <title>Rhizosaccharibacter gen. nov. sp. nov. KSS12, endophytic bacteria isolated from sugarcane.</title>
        <authorList>
            <person name="Pitiwittayakul N."/>
        </authorList>
    </citation>
    <scope>NUCLEOTIDE SEQUENCE [LARGE SCALE GENOMIC DNA]</scope>
    <source>
        <strain evidence="1 2">KSS12</strain>
    </source>
</reference>
<dbReference type="EMBL" id="JAMZEJ010000003">
    <property type="protein sequence ID" value="MCQ8240133.1"/>
    <property type="molecule type" value="Genomic_DNA"/>
</dbReference>
<proteinExistence type="predicted"/>
<keyword evidence="2" id="KW-1185">Reference proteome</keyword>
<organism evidence="1 2">
    <name type="scientific">Rhizosaccharibacter radicis</name>
    <dbReference type="NCBI Taxonomy" id="2782605"/>
    <lineage>
        <taxon>Bacteria</taxon>
        <taxon>Pseudomonadati</taxon>
        <taxon>Pseudomonadota</taxon>
        <taxon>Alphaproteobacteria</taxon>
        <taxon>Acetobacterales</taxon>
        <taxon>Acetobacteraceae</taxon>
        <taxon>Rhizosaccharibacter</taxon>
    </lineage>
</organism>
<dbReference type="RefSeq" id="WP_422918883.1">
    <property type="nucleotide sequence ID" value="NZ_JAMZEJ010000003.1"/>
</dbReference>
<evidence type="ECO:0000313" key="2">
    <source>
        <dbReference type="Proteomes" id="UP001524547"/>
    </source>
</evidence>